<sequence length="178" mass="20107">EAKEGIYKEVWGLFNHKDRSKSFFKTVDPGFDQITRRKFVLMNPQLNSEVRAAQRGKDKYHLGRQPFYPQGYGIACNKGAPFIPKFNQMLTRISQAGLIAYWKEKEIQMISGGPPAQDSTTERGPSAITLKHLQAAFFVLMMGFIVAVLALGLEFVVSKFLTSQMGEWTGTDHQWGSQ</sequence>
<evidence type="ECO:0000256" key="8">
    <source>
        <dbReference type="SAM" id="Phobius"/>
    </source>
</evidence>
<dbReference type="PANTHER" id="PTHR42643:SF24">
    <property type="entry name" value="IONOTROPIC RECEPTOR 60A"/>
    <property type="match status" value="1"/>
</dbReference>
<evidence type="ECO:0000256" key="2">
    <source>
        <dbReference type="ARBA" id="ARBA00022475"/>
    </source>
</evidence>
<proteinExistence type="predicted"/>
<organism evidence="9 10">
    <name type="scientific">Homarus americanus</name>
    <name type="common">American lobster</name>
    <dbReference type="NCBI Taxonomy" id="6706"/>
    <lineage>
        <taxon>Eukaryota</taxon>
        <taxon>Metazoa</taxon>
        <taxon>Ecdysozoa</taxon>
        <taxon>Arthropoda</taxon>
        <taxon>Crustacea</taxon>
        <taxon>Multicrustacea</taxon>
        <taxon>Malacostraca</taxon>
        <taxon>Eumalacostraca</taxon>
        <taxon>Eucarida</taxon>
        <taxon>Decapoda</taxon>
        <taxon>Pleocyemata</taxon>
        <taxon>Astacidea</taxon>
        <taxon>Nephropoidea</taxon>
        <taxon>Nephropidae</taxon>
        <taxon>Homarus</taxon>
    </lineage>
</organism>
<dbReference type="PANTHER" id="PTHR42643">
    <property type="entry name" value="IONOTROPIC RECEPTOR 20A-RELATED"/>
    <property type="match status" value="1"/>
</dbReference>
<dbReference type="SUPFAM" id="SSF53850">
    <property type="entry name" value="Periplasmic binding protein-like II"/>
    <property type="match status" value="1"/>
</dbReference>
<dbReference type="EMBL" id="JAHLQT010003055">
    <property type="protein sequence ID" value="KAG7176560.1"/>
    <property type="molecule type" value="Genomic_DNA"/>
</dbReference>
<evidence type="ECO:0000256" key="4">
    <source>
        <dbReference type="ARBA" id="ARBA00022989"/>
    </source>
</evidence>
<evidence type="ECO:0000256" key="6">
    <source>
        <dbReference type="ARBA" id="ARBA00023170"/>
    </source>
</evidence>
<keyword evidence="2" id="KW-1003">Cell membrane</keyword>
<keyword evidence="7" id="KW-0325">Glycoprotein</keyword>
<evidence type="ECO:0000256" key="5">
    <source>
        <dbReference type="ARBA" id="ARBA00023136"/>
    </source>
</evidence>
<keyword evidence="5 8" id="KW-0472">Membrane</keyword>
<name>A0A8J5NAN2_HOMAM</name>
<dbReference type="AlphaFoldDB" id="A0A8J5NAN2"/>
<keyword evidence="6 9" id="KW-0675">Receptor</keyword>
<evidence type="ECO:0000256" key="3">
    <source>
        <dbReference type="ARBA" id="ARBA00022692"/>
    </source>
</evidence>
<keyword evidence="10" id="KW-1185">Reference proteome</keyword>
<evidence type="ECO:0000256" key="1">
    <source>
        <dbReference type="ARBA" id="ARBA00004651"/>
    </source>
</evidence>
<protein>
    <submittedName>
        <fullName evidence="9">Glutamate receptor-like 45</fullName>
    </submittedName>
</protein>
<dbReference type="GO" id="GO:0005886">
    <property type="term" value="C:plasma membrane"/>
    <property type="evidence" value="ECO:0007669"/>
    <property type="project" value="UniProtKB-SubCell"/>
</dbReference>
<evidence type="ECO:0000313" key="10">
    <source>
        <dbReference type="Proteomes" id="UP000747542"/>
    </source>
</evidence>
<evidence type="ECO:0000256" key="7">
    <source>
        <dbReference type="ARBA" id="ARBA00023180"/>
    </source>
</evidence>
<comment type="caution">
    <text evidence="9">The sequence shown here is derived from an EMBL/GenBank/DDBJ whole genome shotgun (WGS) entry which is preliminary data.</text>
</comment>
<feature type="non-terminal residue" evidence="9">
    <location>
        <position position="178"/>
    </location>
</feature>
<keyword evidence="4 8" id="KW-1133">Transmembrane helix</keyword>
<dbReference type="Proteomes" id="UP000747542">
    <property type="component" value="Unassembled WGS sequence"/>
</dbReference>
<accession>A0A8J5NAN2</accession>
<evidence type="ECO:0000313" key="9">
    <source>
        <dbReference type="EMBL" id="KAG7176560.1"/>
    </source>
</evidence>
<dbReference type="InterPro" id="IPR052192">
    <property type="entry name" value="Insect_Ionotropic_Sensory_Rcpt"/>
</dbReference>
<gene>
    <name evidence="9" type="primary">Glrk-L45</name>
    <name evidence="9" type="ORF">Hamer_G015359</name>
</gene>
<keyword evidence="3 8" id="KW-0812">Transmembrane</keyword>
<dbReference type="Gene3D" id="3.40.190.10">
    <property type="entry name" value="Periplasmic binding protein-like II"/>
    <property type="match status" value="2"/>
</dbReference>
<comment type="subcellular location">
    <subcellularLocation>
        <location evidence="1">Cell membrane</location>
        <topology evidence="1">Multi-pass membrane protein</topology>
    </subcellularLocation>
</comment>
<reference evidence="9" key="1">
    <citation type="journal article" date="2021" name="Sci. Adv.">
        <title>The American lobster genome reveals insights on longevity, neural, and immune adaptations.</title>
        <authorList>
            <person name="Polinski J.M."/>
            <person name="Zimin A.V."/>
            <person name="Clark K.F."/>
            <person name="Kohn A.B."/>
            <person name="Sadowski N."/>
            <person name="Timp W."/>
            <person name="Ptitsyn A."/>
            <person name="Khanna P."/>
            <person name="Romanova D.Y."/>
            <person name="Williams P."/>
            <person name="Greenwood S.J."/>
            <person name="Moroz L.L."/>
            <person name="Walt D.R."/>
            <person name="Bodnar A.G."/>
        </authorList>
    </citation>
    <scope>NUCLEOTIDE SEQUENCE</scope>
    <source>
        <strain evidence="9">GMGI-L3</strain>
    </source>
</reference>
<feature type="transmembrane region" description="Helical" evidence="8">
    <location>
        <begin position="135"/>
        <end position="157"/>
    </location>
</feature>